<dbReference type="InterPro" id="IPR003442">
    <property type="entry name" value="T6A_TsaE"/>
</dbReference>
<accession>A0A401LB52</accession>
<evidence type="ECO:0000256" key="8">
    <source>
        <dbReference type="ARBA" id="ARBA00022840"/>
    </source>
</evidence>
<dbReference type="PANTHER" id="PTHR33540:SF2">
    <property type="entry name" value="TRNA THREONYLCARBAMOYLADENOSINE BIOSYNTHESIS PROTEIN TSAE"/>
    <property type="match status" value="1"/>
</dbReference>
<keyword evidence="8" id="KW-0067">ATP-binding</keyword>
<sequence length="143" mass="16288">MNERIETNNPEATEALGEKLGREARAGQIYCLSGDLGVGKTVFTKGFAKGLGITEHVTSPTFAIVNEYEGRLPLYHFDVYRISCEEEMEDTGYEEYFYGEGVCLVEWAELVKELIPADAVWITIEKDYTKDDDYRRITIRQEG</sequence>
<evidence type="ECO:0000256" key="9">
    <source>
        <dbReference type="ARBA" id="ARBA00022842"/>
    </source>
</evidence>
<evidence type="ECO:0000313" key="12">
    <source>
        <dbReference type="Proteomes" id="UP000287361"/>
    </source>
</evidence>
<evidence type="ECO:0000256" key="2">
    <source>
        <dbReference type="ARBA" id="ARBA00007599"/>
    </source>
</evidence>
<keyword evidence="6" id="KW-0479">Metal-binding</keyword>
<keyword evidence="11" id="KW-0808">Transferase</keyword>
<dbReference type="Pfam" id="PF02367">
    <property type="entry name" value="TsaE"/>
    <property type="match status" value="1"/>
</dbReference>
<dbReference type="GO" id="GO:0046872">
    <property type="term" value="F:metal ion binding"/>
    <property type="evidence" value="ECO:0007669"/>
    <property type="project" value="UniProtKB-KW"/>
</dbReference>
<dbReference type="GO" id="GO:0016740">
    <property type="term" value="F:transferase activity"/>
    <property type="evidence" value="ECO:0007669"/>
    <property type="project" value="UniProtKB-KW"/>
</dbReference>
<evidence type="ECO:0000313" key="11">
    <source>
        <dbReference type="EMBL" id="GCB28817.1"/>
    </source>
</evidence>
<dbReference type="InterPro" id="IPR027417">
    <property type="entry name" value="P-loop_NTPase"/>
</dbReference>
<comment type="caution">
    <text evidence="11">The sequence shown here is derived from an EMBL/GenBank/DDBJ whole genome shotgun (WGS) entry which is preliminary data.</text>
</comment>
<evidence type="ECO:0000256" key="1">
    <source>
        <dbReference type="ARBA" id="ARBA00004496"/>
    </source>
</evidence>
<keyword evidence="5" id="KW-0819">tRNA processing</keyword>
<evidence type="ECO:0000256" key="10">
    <source>
        <dbReference type="ARBA" id="ARBA00032441"/>
    </source>
</evidence>
<dbReference type="Proteomes" id="UP000287361">
    <property type="component" value="Unassembled WGS sequence"/>
</dbReference>
<evidence type="ECO:0000256" key="7">
    <source>
        <dbReference type="ARBA" id="ARBA00022741"/>
    </source>
</evidence>
<keyword evidence="12" id="KW-1185">Reference proteome</keyword>
<keyword evidence="7" id="KW-0547">Nucleotide-binding</keyword>
<name>A0A401LB52_9FIRM</name>
<gene>
    <name evidence="11" type="ORF">KGMB03357_04780</name>
</gene>
<proteinExistence type="inferred from homology"/>
<dbReference type="SUPFAM" id="SSF52540">
    <property type="entry name" value="P-loop containing nucleoside triphosphate hydrolases"/>
    <property type="match status" value="1"/>
</dbReference>
<organism evidence="11 12">
    <name type="scientific">Anaerotignum faecicola</name>
    <dbReference type="NCBI Taxonomy" id="2358141"/>
    <lineage>
        <taxon>Bacteria</taxon>
        <taxon>Bacillati</taxon>
        <taxon>Bacillota</taxon>
        <taxon>Clostridia</taxon>
        <taxon>Lachnospirales</taxon>
        <taxon>Anaerotignaceae</taxon>
        <taxon>Anaerotignum</taxon>
    </lineage>
</organism>
<comment type="subcellular location">
    <subcellularLocation>
        <location evidence="1">Cytoplasm</location>
    </subcellularLocation>
</comment>
<evidence type="ECO:0000256" key="4">
    <source>
        <dbReference type="ARBA" id="ARBA00022490"/>
    </source>
</evidence>
<evidence type="ECO:0000256" key="3">
    <source>
        <dbReference type="ARBA" id="ARBA00019010"/>
    </source>
</evidence>
<dbReference type="GeneID" id="86193482"/>
<dbReference type="GO" id="GO:0005524">
    <property type="term" value="F:ATP binding"/>
    <property type="evidence" value="ECO:0007669"/>
    <property type="project" value="UniProtKB-KW"/>
</dbReference>
<dbReference type="GO" id="GO:0005737">
    <property type="term" value="C:cytoplasm"/>
    <property type="evidence" value="ECO:0007669"/>
    <property type="project" value="UniProtKB-SubCell"/>
</dbReference>
<evidence type="ECO:0000256" key="5">
    <source>
        <dbReference type="ARBA" id="ARBA00022694"/>
    </source>
</evidence>
<dbReference type="OrthoDB" id="9815896at2"/>
<dbReference type="RefSeq" id="WP_124984268.1">
    <property type="nucleotide sequence ID" value="NZ_DAVZTY010000025.1"/>
</dbReference>
<keyword evidence="4" id="KW-0963">Cytoplasm</keyword>
<reference evidence="11 12" key="1">
    <citation type="submission" date="2018-10" db="EMBL/GenBank/DDBJ databases">
        <title>Draft Genome Sequence of Anaerotignum sp. KCTC 15736.</title>
        <authorList>
            <person name="Choi S.H."/>
            <person name="Kim J.S."/>
            <person name="Kang S.W."/>
            <person name="Lee J.S."/>
            <person name="Park S.H."/>
        </authorList>
    </citation>
    <scope>NUCLEOTIDE SEQUENCE [LARGE SCALE GENOMIC DNA]</scope>
    <source>
        <strain evidence="11 12">KCTC 15736</strain>
    </source>
</reference>
<dbReference type="GO" id="GO:0002949">
    <property type="term" value="P:tRNA threonylcarbamoyladenosine modification"/>
    <property type="evidence" value="ECO:0007669"/>
    <property type="project" value="InterPro"/>
</dbReference>
<keyword evidence="9" id="KW-0460">Magnesium</keyword>
<dbReference type="Gene3D" id="3.40.50.300">
    <property type="entry name" value="P-loop containing nucleotide triphosphate hydrolases"/>
    <property type="match status" value="1"/>
</dbReference>
<dbReference type="PANTHER" id="PTHR33540">
    <property type="entry name" value="TRNA THREONYLCARBAMOYLADENOSINE BIOSYNTHESIS PROTEIN TSAE"/>
    <property type="match status" value="1"/>
</dbReference>
<comment type="similarity">
    <text evidence="2">Belongs to the TsaE family.</text>
</comment>
<evidence type="ECO:0000256" key="6">
    <source>
        <dbReference type="ARBA" id="ARBA00022723"/>
    </source>
</evidence>
<dbReference type="NCBIfam" id="TIGR00150">
    <property type="entry name" value="T6A_YjeE"/>
    <property type="match status" value="1"/>
</dbReference>
<dbReference type="AlphaFoldDB" id="A0A401LB52"/>
<protein>
    <recommendedName>
        <fullName evidence="3">tRNA threonylcarbamoyladenosine biosynthesis protein TsaE</fullName>
    </recommendedName>
    <alternativeName>
        <fullName evidence="10">t(6)A37 threonylcarbamoyladenosine biosynthesis protein TsaE</fullName>
    </alternativeName>
</protein>
<dbReference type="EMBL" id="BHVZ01000001">
    <property type="protein sequence ID" value="GCB28817.1"/>
    <property type="molecule type" value="Genomic_DNA"/>
</dbReference>